<dbReference type="EMBL" id="CP116968">
    <property type="protein sequence ID" value="WNM60999.1"/>
    <property type="molecule type" value="Genomic_DNA"/>
</dbReference>
<sequence length="135" mass="14574">MDSLPELVGTVHIILGPYRGNPIALYMCQDESTCRISPRIYPWNQTVGTGETPNKAAADFEARWKETDLADDMYTGPHWEGGIKPEKPKPVPAPKPATPPAPKTQAAQETKPPAPKSPALPDPPQPSPEAEDAAK</sequence>
<dbReference type="AlphaFoldDB" id="A0AA96GF00"/>
<feature type="compositionally biased region" description="Pro residues" evidence="1">
    <location>
        <begin position="112"/>
        <end position="127"/>
    </location>
</feature>
<accession>A0AA96GF00</accession>
<feature type="region of interest" description="Disordered" evidence="1">
    <location>
        <begin position="69"/>
        <end position="135"/>
    </location>
</feature>
<evidence type="ECO:0000256" key="1">
    <source>
        <dbReference type="SAM" id="MobiDB-lite"/>
    </source>
</evidence>
<evidence type="ECO:0000313" key="2">
    <source>
        <dbReference type="EMBL" id="WNM60999.1"/>
    </source>
</evidence>
<reference evidence="2 3" key="1">
    <citation type="submission" date="2023-01" db="EMBL/GenBank/DDBJ databases">
        <title>Cultivation and genomic characterization of new, ubiquitous marine nitrite-oxidizing bacteria from the Nitrospirales.</title>
        <authorList>
            <person name="Mueller A.J."/>
            <person name="Daebeler A."/>
            <person name="Herbold C.W."/>
            <person name="Kirkegaard R.H."/>
            <person name="Daims H."/>
        </authorList>
    </citation>
    <scope>NUCLEOTIDE SEQUENCE [LARGE SCALE GENOMIC DNA]</scope>
    <source>
        <strain evidence="2 3">DK</strain>
    </source>
</reference>
<organism evidence="2 3">
    <name type="scientific">Candidatus Nitrospira neomarina</name>
    <dbReference type="NCBI Taxonomy" id="3020899"/>
    <lineage>
        <taxon>Bacteria</taxon>
        <taxon>Pseudomonadati</taxon>
        <taxon>Nitrospirota</taxon>
        <taxon>Nitrospiria</taxon>
        <taxon>Nitrospirales</taxon>
        <taxon>Nitrospiraceae</taxon>
        <taxon>Nitrospira</taxon>
    </lineage>
</organism>
<proteinExistence type="predicted"/>
<protein>
    <submittedName>
        <fullName evidence="2">Uncharacterized protein</fullName>
    </submittedName>
</protein>
<dbReference type="RefSeq" id="WP_312742515.1">
    <property type="nucleotide sequence ID" value="NZ_CP116968.1"/>
</dbReference>
<feature type="compositionally biased region" description="Pro residues" evidence="1">
    <location>
        <begin position="90"/>
        <end position="102"/>
    </location>
</feature>
<name>A0AA96GF00_9BACT</name>
<evidence type="ECO:0000313" key="3">
    <source>
        <dbReference type="Proteomes" id="UP001302494"/>
    </source>
</evidence>
<dbReference type="Proteomes" id="UP001302494">
    <property type="component" value="Chromosome"/>
</dbReference>
<dbReference type="KEGG" id="nneo:PQG83_14700"/>
<gene>
    <name evidence="2" type="ORF">PQG83_14700</name>
</gene>
<keyword evidence="3" id="KW-1185">Reference proteome</keyword>